<accession>A0AAV1E8G1</accession>
<proteinExistence type="predicted"/>
<protein>
    <submittedName>
        <fullName evidence="2">OLC1v1016985C1</fullName>
    </submittedName>
</protein>
<name>A0AAV1E8G1_OLDCO</name>
<dbReference type="InterPro" id="IPR036691">
    <property type="entry name" value="Endo/exonu/phosph_ase_sf"/>
</dbReference>
<gene>
    <name evidence="2" type="ORF">OLC1_LOCUS22375</name>
</gene>
<dbReference type="SUPFAM" id="SSF56219">
    <property type="entry name" value="DNase I-like"/>
    <property type="match status" value="1"/>
</dbReference>
<organism evidence="2 3">
    <name type="scientific">Oldenlandia corymbosa var. corymbosa</name>
    <dbReference type="NCBI Taxonomy" id="529605"/>
    <lineage>
        <taxon>Eukaryota</taxon>
        <taxon>Viridiplantae</taxon>
        <taxon>Streptophyta</taxon>
        <taxon>Embryophyta</taxon>
        <taxon>Tracheophyta</taxon>
        <taxon>Spermatophyta</taxon>
        <taxon>Magnoliopsida</taxon>
        <taxon>eudicotyledons</taxon>
        <taxon>Gunneridae</taxon>
        <taxon>Pentapetalae</taxon>
        <taxon>asterids</taxon>
        <taxon>lamiids</taxon>
        <taxon>Gentianales</taxon>
        <taxon>Rubiaceae</taxon>
        <taxon>Rubioideae</taxon>
        <taxon>Spermacoceae</taxon>
        <taxon>Hedyotis-Oldenlandia complex</taxon>
        <taxon>Oldenlandia</taxon>
    </lineage>
</organism>
<feature type="region of interest" description="Disordered" evidence="1">
    <location>
        <begin position="95"/>
        <end position="114"/>
    </location>
</feature>
<evidence type="ECO:0000256" key="1">
    <source>
        <dbReference type="SAM" id="MobiDB-lite"/>
    </source>
</evidence>
<dbReference type="Gene3D" id="3.30.110.20">
    <property type="entry name" value="Alba-like domain"/>
    <property type="match status" value="1"/>
</dbReference>
<dbReference type="GO" id="GO:0003676">
    <property type="term" value="F:nucleic acid binding"/>
    <property type="evidence" value="ECO:0007669"/>
    <property type="project" value="InterPro"/>
</dbReference>
<dbReference type="AlphaFoldDB" id="A0AAV1E8G1"/>
<dbReference type="PANTHER" id="PTHR33710">
    <property type="entry name" value="BNAC02G09200D PROTEIN"/>
    <property type="match status" value="1"/>
</dbReference>
<dbReference type="PANTHER" id="PTHR33710:SF71">
    <property type="entry name" value="ENDONUCLEASE_EXONUCLEASE_PHOSPHATASE DOMAIN-CONTAINING PROTEIN"/>
    <property type="match status" value="1"/>
</dbReference>
<sequence length="381" mass="41933">MNELQISACGKVQKYTANALQLLNSDDAPTVVIKAIGHTIPKAAATMAVTGRLNRYALRVTITISYVESKRNSPSPCKQTRHRRKRSRLCAAKHTAAHESGMPIKHGGSLDGQAAHRGHRRMHQGAMDYSPAGVTTSDSIVEFLGTVENFSSLLPATTAGRCEVKQTAVVSNADATAALGPQHFGDKLGHTYFAKHMHQSTFDQRGNLEDIIPVGARGRSSPVTAARQMALGKRSREFEAIKIGSNSCKRSKVLTELETKVISPEDKRGGLHFNENKASLLLSLFDDFQLQEVAYSGNKSTWTNNRKGQEKILERLDRAFANPLWLDTFSEASVIKLPIRVSNHGPLFLSTIPHKVTLTKHLKFQAFWSKTEVAESILKKI</sequence>
<dbReference type="EMBL" id="OX459125">
    <property type="protein sequence ID" value="CAI9115959.1"/>
    <property type="molecule type" value="Genomic_DNA"/>
</dbReference>
<evidence type="ECO:0000313" key="2">
    <source>
        <dbReference type="EMBL" id="CAI9115959.1"/>
    </source>
</evidence>
<evidence type="ECO:0000313" key="3">
    <source>
        <dbReference type="Proteomes" id="UP001161247"/>
    </source>
</evidence>
<keyword evidence="3" id="KW-1185">Reference proteome</keyword>
<dbReference type="InterPro" id="IPR036882">
    <property type="entry name" value="Alba-like_dom_sf"/>
</dbReference>
<reference evidence="2" key="1">
    <citation type="submission" date="2023-03" db="EMBL/GenBank/DDBJ databases">
        <authorList>
            <person name="Julca I."/>
        </authorList>
    </citation>
    <scope>NUCLEOTIDE SEQUENCE</scope>
</reference>
<dbReference type="Proteomes" id="UP001161247">
    <property type="component" value="Chromosome 8"/>
</dbReference>